<name>A0A9X2DLI6_9BACI</name>
<keyword evidence="2" id="KW-0732">Signal</keyword>
<feature type="compositionally biased region" description="Acidic residues" evidence="1">
    <location>
        <begin position="49"/>
        <end position="62"/>
    </location>
</feature>
<feature type="chain" id="PRO_5040801292" evidence="2">
    <location>
        <begin position="20"/>
        <end position="260"/>
    </location>
</feature>
<dbReference type="Gene3D" id="3.30.1380.10">
    <property type="match status" value="1"/>
</dbReference>
<dbReference type="EMBL" id="JAMBOL010000002">
    <property type="protein sequence ID" value="MCM3712961.1"/>
    <property type="molecule type" value="Genomic_DNA"/>
</dbReference>
<protein>
    <submittedName>
        <fullName evidence="4">M15 family metallopeptidase</fullName>
    </submittedName>
</protein>
<dbReference type="Pfam" id="PF02557">
    <property type="entry name" value="VanY"/>
    <property type="match status" value="1"/>
</dbReference>
<organism evidence="4 5">
    <name type="scientific">Halalkalibacter oceani</name>
    <dbReference type="NCBI Taxonomy" id="1653776"/>
    <lineage>
        <taxon>Bacteria</taxon>
        <taxon>Bacillati</taxon>
        <taxon>Bacillota</taxon>
        <taxon>Bacilli</taxon>
        <taxon>Bacillales</taxon>
        <taxon>Bacillaceae</taxon>
        <taxon>Halalkalibacter</taxon>
    </lineage>
</organism>
<dbReference type="PANTHER" id="PTHR34385">
    <property type="entry name" value="D-ALANYL-D-ALANINE CARBOXYPEPTIDASE"/>
    <property type="match status" value="1"/>
</dbReference>
<dbReference type="InterPro" id="IPR009045">
    <property type="entry name" value="Zn_M74/Hedgehog-like"/>
</dbReference>
<proteinExistence type="predicted"/>
<dbReference type="InterPro" id="IPR058193">
    <property type="entry name" value="VanY/YodJ_core_dom"/>
</dbReference>
<dbReference type="InterPro" id="IPR052179">
    <property type="entry name" value="DD-CPase-like"/>
</dbReference>
<dbReference type="RefSeq" id="WP_251221812.1">
    <property type="nucleotide sequence ID" value="NZ_JAMBOL010000002.1"/>
</dbReference>
<dbReference type="Proteomes" id="UP001139179">
    <property type="component" value="Unassembled WGS sequence"/>
</dbReference>
<dbReference type="InterPro" id="IPR003709">
    <property type="entry name" value="VanY-like_core_dom"/>
</dbReference>
<feature type="signal peptide" evidence="2">
    <location>
        <begin position="1"/>
        <end position="19"/>
    </location>
</feature>
<gene>
    <name evidence="4" type="ORF">M3202_02625</name>
</gene>
<evidence type="ECO:0000256" key="1">
    <source>
        <dbReference type="SAM" id="MobiDB-lite"/>
    </source>
</evidence>
<reference evidence="4" key="1">
    <citation type="submission" date="2022-05" db="EMBL/GenBank/DDBJ databases">
        <title>Comparative Genomics of Spacecraft Associated Microbes.</title>
        <authorList>
            <person name="Tran M.T."/>
            <person name="Wright A."/>
            <person name="Seuylemezian A."/>
            <person name="Eisen J."/>
            <person name="Coil D."/>
        </authorList>
    </citation>
    <scope>NUCLEOTIDE SEQUENCE</scope>
    <source>
        <strain evidence="4">214.1.1</strain>
    </source>
</reference>
<feature type="domain" description="D-alanyl-D-alanine carboxypeptidase-like core" evidence="3">
    <location>
        <begin position="107"/>
        <end position="235"/>
    </location>
</feature>
<comment type="caution">
    <text evidence="4">The sequence shown here is derived from an EMBL/GenBank/DDBJ whole genome shotgun (WGS) entry which is preliminary data.</text>
</comment>
<dbReference type="GO" id="GO:0006508">
    <property type="term" value="P:proteolysis"/>
    <property type="evidence" value="ECO:0007669"/>
    <property type="project" value="InterPro"/>
</dbReference>
<dbReference type="SUPFAM" id="SSF55166">
    <property type="entry name" value="Hedgehog/DD-peptidase"/>
    <property type="match status" value="1"/>
</dbReference>
<dbReference type="GO" id="GO:0008233">
    <property type="term" value="F:peptidase activity"/>
    <property type="evidence" value="ECO:0007669"/>
    <property type="project" value="InterPro"/>
</dbReference>
<dbReference type="PANTHER" id="PTHR34385:SF1">
    <property type="entry name" value="PEPTIDOGLYCAN L-ALANYL-D-GLUTAMATE ENDOPEPTIDASE CWLK"/>
    <property type="match status" value="1"/>
</dbReference>
<evidence type="ECO:0000256" key="2">
    <source>
        <dbReference type="SAM" id="SignalP"/>
    </source>
</evidence>
<feature type="compositionally biased region" description="Basic and acidic residues" evidence="1">
    <location>
        <begin position="39"/>
        <end position="48"/>
    </location>
</feature>
<dbReference type="AlphaFoldDB" id="A0A9X2DLI6"/>
<sequence>MKKAMIVIIGIISLFVGQACDQQQSTTDQDSSMLSSHTEQAEGSKEAEASAEQDSESNEEQGIEVVTDPQSVEVLVNEEYELMEGYEPDDLVYPDISFIFEEKVEKRLMREEAAEAIEQLFAAAKADGMNLLGVSAYRSYETQKNLFDYYVAQDGEELARTYSAVPGTSEHQTGLAIDVVGEDVSCAAEDCFADTVEAKWLEDNAADYGFIIRYLEGKEDLTGYKYEPWHLRYVGVEMAKEITDLGVTLEEYMNAVPVSN</sequence>
<evidence type="ECO:0000313" key="5">
    <source>
        <dbReference type="Proteomes" id="UP001139179"/>
    </source>
</evidence>
<feature type="region of interest" description="Disordered" evidence="1">
    <location>
        <begin position="25"/>
        <end position="68"/>
    </location>
</feature>
<keyword evidence="5" id="KW-1185">Reference proteome</keyword>
<accession>A0A9X2DLI6</accession>
<evidence type="ECO:0000313" key="4">
    <source>
        <dbReference type="EMBL" id="MCM3712961.1"/>
    </source>
</evidence>
<dbReference type="CDD" id="cd14852">
    <property type="entry name" value="LD-carboxypeptidase"/>
    <property type="match status" value="1"/>
</dbReference>
<evidence type="ECO:0000259" key="3">
    <source>
        <dbReference type="Pfam" id="PF02557"/>
    </source>
</evidence>
<dbReference type="PROSITE" id="PS51257">
    <property type="entry name" value="PROKAR_LIPOPROTEIN"/>
    <property type="match status" value="1"/>
</dbReference>